<sequence length="158" mass="18693">MLSLFTREWLDISVIVTFAIAPNKWKDGNVDMVVKHMWEFVNGIQHDFLNKMWKKDEKIMHDELDLIVVELANIWIHKSRLLKVFFSIKNLFVYYYPLRILRPCLFTSEQALNLTNSELAFNSDRLAGGGEGLSEPEVLFECTYERIRCCVESERIEW</sequence>
<evidence type="ECO:0000313" key="1">
    <source>
        <dbReference type="EMBL" id="KAK1408048.1"/>
    </source>
</evidence>
<dbReference type="EMBL" id="JAUHHV010000011">
    <property type="protein sequence ID" value="KAK1408048.1"/>
    <property type="molecule type" value="Genomic_DNA"/>
</dbReference>
<comment type="caution">
    <text evidence="1">The sequence shown here is derived from an EMBL/GenBank/DDBJ whole genome shotgun (WGS) entry which is preliminary data.</text>
</comment>
<organism evidence="1 2">
    <name type="scientific">Tagetes erecta</name>
    <name type="common">African marigold</name>
    <dbReference type="NCBI Taxonomy" id="13708"/>
    <lineage>
        <taxon>Eukaryota</taxon>
        <taxon>Viridiplantae</taxon>
        <taxon>Streptophyta</taxon>
        <taxon>Embryophyta</taxon>
        <taxon>Tracheophyta</taxon>
        <taxon>Spermatophyta</taxon>
        <taxon>Magnoliopsida</taxon>
        <taxon>eudicotyledons</taxon>
        <taxon>Gunneridae</taxon>
        <taxon>Pentapetalae</taxon>
        <taxon>asterids</taxon>
        <taxon>campanulids</taxon>
        <taxon>Asterales</taxon>
        <taxon>Asteraceae</taxon>
        <taxon>Asteroideae</taxon>
        <taxon>Heliantheae alliance</taxon>
        <taxon>Tageteae</taxon>
        <taxon>Tagetes</taxon>
    </lineage>
</organism>
<name>A0AAD8NHE4_TARER</name>
<keyword evidence="2" id="KW-1185">Reference proteome</keyword>
<proteinExistence type="predicted"/>
<dbReference type="Proteomes" id="UP001229421">
    <property type="component" value="Unassembled WGS sequence"/>
</dbReference>
<protein>
    <submittedName>
        <fullName evidence="1">Uncharacterized protein</fullName>
    </submittedName>
</protein>
<dbReference type="AlphaFoldDB" id="A0AAD8NHE4"/>
<reference evidence="1" key="1">
    <citation type="journal article" date="2023" name="bioRxiv">
        <title>Improved chromosome-level genome assembly for marigold (Tagetes erecta).</title>
        <authorList>
            <person name="Jiang F."/>
            <person name="Yuan L."/>
            <person name="Wang S."/>
            <person name="Wang H."/>
            <person name="Xu D."/>
            <person name="Wang A."/>
            <person name="Fan W."/>
        </authorList>
    </citation>
    <scope>NUCLEOTIDE SEQUENCE</scope>
    <source>
        <strain evidence="1">WSJ</strain>
        <tissue evidence="1">Leaf</tissue>
    </source>
</reference>
<gene>
    <name evidence="1" type="ORF">QVD17_39679</name>
</gene>
<accession>A0AAD8NHE4</accession>
<evidence type="ECO:0000313" key="2">
    <source>
        <dbReference type="Proteomes" id="UP001229421"/>
    </source>
</evidence>